<keyword evidence="5" id="KW-1185">Reference proteome</keyword>
<feature type="compositionally biased region" description="Basic and acidic residues" evidence="2">
    <location>
        <begin position="61"/>
        <end position="82"/>
    </location>
</feature>
<dbReference type="Pfam" id="PF22936">
    <property type="entry name" value="Pol_BBD"/>
    <property type="match status" value="1"/>
</dbReference>
<accession>A0AA88V1S5</accession>
<dbReference type="AlphaFoldDB" id="A0AA88V1S5"/>
<reference evidence="4" key="1">
    <citation type="submission" date="2022-12" db="EMBL/GenBank/DDBJ databases">
        <title>Draft genome assemblies for two species of Escallonia (Escalloniales).</title>
        <authorList>
            <person name="Chanderbali A."/>
            <person name="Dervinis C."/>
            <person name="Anghel I."/>
            <person name="Soltis D."/>
            <person name="Soltis P."/>
            <person name="Zapata F."/>
        </authorList>
    </citation>
    <scope>NUCLEOTIDE SEQUENCE</scope>
    <source>
        <strain evidence="4">UCBG64.0493</strain>
        <tissue evidence="4">Leaf</tissue>
    </source>
</reference>
<dbReference type="PROSITE" id="PS50994">
    <property type="entry name" value="INTEGRASE"/>
    <property type="match status" value="1"/>
</dbReference>
<protein>
    <recommendedName>
        <fullName evidence="3">Integrase catalytic domain-containing protein</fullName>
    </recommendedName>
</protein>
<dbReference type="GO" id="GO:0006508">
    <property type="term" value="P:proteolysis"/>
    <property type="evidence" value="ECO:0007669"/>
    <property type="project" value="UniProtKB-KW"/>
</dbReference>
<dbReference type="PANTHER" id="PTHR42648:SF28">
    <property type="entry name" value="TRANSPOSON-ENCODED PROTEIN WITH RIBONUCLEASE H-LIKE AND RETROVIRUS ZINC FINGER-LIKE DOMAINS"/>
    <property type="match status" value="1"/>
</dbReference>
<evidence type="ECO:0000313" key="5">
    <source>
        <dbReference type="Proteomes" id="UP001188597"/>
    </source>
</evidence>
<keyword evidence="1" id="KW-0645">Protease</keyword>
<dbReference type="InterPro" id="IPR054722">
    <property type="entry name" value="PolX-like_BBD"/>
</dbReference>
<organism evidence="4 5">
    <name type="scientific">Escallonia herrerae</name>
    <dbReference type="NCBI Taxonomy" id="1293975"/>
    <lineage>
        <taxon>Eukaryota</taxon>
        <taxon>Viridiplantae</taxon>
        <taxon>Streptophyta</taxon>
        <taxon>Embryophyta</taxon>
        <taxon>Tracheophyta</taxon>
        <taxon>Spermatophyta</taxon>
        <taxon>Magnoliopsida</taxon>
        <taxon>eudicotyledons</taxon>
        <taxon>Gunneridae</taxon>
        <taxon>Pentapetalae</taxon>
        <taxon>asterids</taxon>
        <taxon>campanulids</taxon>
        <taxon>Escalloniales</taxon>
        <taxon>Escalloniaceae</taxon>
        <taxon>Escallonia</taxon>
    </lineage>
</organism>
<dbReference type="EMBL" id="JAVXUP010003102">
    <property type="protein sequence ID" value="KAK3000052.1"/>
    <property type="molecule type" value="Genomic_DNA"/>
</dbReference>
<dbReference type="GO" id="GO:0015074">
    <property type="term" value="P:DNA integration"/>
    <property type="evidence" value="ECO:0007669"/>
    <property type="project" value="InterPro"/>
</dbReference>
<dbReference type="InterPro" id="IPR036397">
    <property type="entry name" value="RNaseH_sf"/>
</dbReference>
<dbReference type="InterPro" id="IPR001584">
    <property type="entry name" value="Integrase_cat-core"/>
</dbReference>
<gene>
    <name evidence="4" type="ORF">RJ639_022601</name>
</gene>
<dbReference type="SUPFAM" id="SSF53098">
    <property type="entry name" value="Ribonuclease H-like"/>
    <property type="match status" value="1"/>
</dbReference>
<dbReference type="Proteomes" id="UP001188597">
    <property type="component" value="Unassembled WGS sequence"/>
</dbReference>
<dbReference type="InterPro" id="IPR012337">
    <property type="entry name" value="RNaseH-like_sf"/>
</dbReference>
<dbReference type="PANTHER" id="PTHR42648">
    <property type="entry name" value="TRANSPOSASE, PUTATIVE-RELATED"/>
    <property type="match status" value="1"/>
</dbReference>
<dbReference type="InterPro" id="IPR025724">
    <property type="entry name" value="GAG-pre-integrase_dom"/>
</dbReference>
<evidence type="ECO:0000259" key="3">
    <source>
        <dbReference type="PROSITE" id="PS50994"/>
    </source>
</evidence>
<name>A0AA88V1S5_9ASTE</name>
<evidence type="ECO:0000313" key="4">
    <source>
        <dbReference type="EMBL" id="KAK3000052.1"/>
    </source>
</evidence>
<sequence>MAPNTSTKYDLEKFNGSNDFSLWRMKMQAVLIQQGLLKTLKWKQGLPDTMSADEKEDMLERAHSEGHYRKDCPGREGKKKDNSNMADAGVGEDNYDGEDVLSVTISSSDGGWIFDTGCSYHMCPNRDWFATYRSFDGGKVLMGNYITGKVVGIGSIEIRMHDGIVRTLTDVRHVPELRKNLISLGTLESNGCSYRDAGGVMRTMKGALVVMKGLKQNSLYLLQGSIVTRAAAIPSSSDIVSDTTKVWHMRLGHTSERGMDVLSKQGVWVYILKKRSDVFVQWKQFKMMIEKQTGKKTKCLRIDNGMELCFDEFREFCKNEGIVRHRTVRKTTQQNGVAEWMSRTLLKRARCMLSNARLSKEYWAEAVNTTAYLVNRSPSTTIDCKTPEKVWFVKHANYENLRIFGCPAYAHVNDGKLEPRAKKRIFLGYANGGKTKVSGRRWLEVRAPDSLPIIPTDKEDGSYSTEENEEPQEQQYNIDRNRLRREIRPPQKYGSVDVVAYALSVAESIELEQLDVKTTFLHGELEEQIFMRQPEGFVIQDVNGLKEQLKRDFEMKDLGAAKTILGMEIQRDRPAGILYLSQKNYVITWKANLQTIVALSTTKAEYIVATKALKGSHLVEGLGWWFGVEAGV</sequence>
<dbReference type="Pfam" id="PF13976">
    <property type="entry name" value="gag_pre-integrs"/>
    <property type="match status" value="1"/>
</dbReference>
<dbReference type="Gene3D" id="3.30.420.10">
    <property type="entry name" value="Ribonuclease H-like superfamily/Ribonuclease H"/>
    <property type="match status" value="1"/>
</dbReference>
<feature type="domain" description="Integrase catalytic" evidence="3">
    <location>
        <begin position="230"/>
        <end position="395"/>
    </location>
</feature>
<evidence type="ECO:0000256" key="1">
    <source>
        <dbReference type="ARBA" id="ARBA00022670"/>
    </source>
</evidence>
<evidence type="ECO:0000256" key="2">
    <source>
        <dbReference type="SAM" id="MobiDB-lite"/>
    </source>
</evidence>
<feature type="region of interest" description="Disordered" evidence="2">
    <location>
        <begin position="61"/>
        <end position="91"/>
    </location>
</feature>
<dbReference type="InterPro" id="IPR039537">
    <property type="entry name" value="Retrotran_Ty1/copia-like"/>
</dbReference>
<dbReference type="GO" id="GO:0003676">
    <property type="term" value="F:nucleic acid binding"/>
    <property type="evidence" value="ECO:0007669"/>
    <property type="project" value="InterPro"/>
</dbReference>
<dbReference type="GO" id="GO:0008233">
    <property type="term" value="F:peptidase activity"/>
    <property type="evidence" value="ECO:0007669"/>
    <property type="project" value="UniProtKB-KW"/>
</dbReference>
<proteinExistence type="predicted"/>
<keyword evidence="1" id="KW-0378">Hydrolase</keyword>
<comment type="caution">
    <text evidence="4">The sequence shown here is derived from an EMBL/GenBank/DDBJ whole genome shotgun (WGS) entry which is preliminary data.</text>
</comment>
<feature type="region of interest" description="Disordered" evidence="2">
    <location>
        <begin position="454"/>
        <end position="477"/>
    </location>
</feature>